<organism evidence="3 4">
    <name type="scientific">Clostridium beijerinckii</name>
    <name type="common">Clostridium MP</name>
    <dbReference type="NCBI Taxonomy" id="1520"/>
    <lineage>
        <taxon>Bacteria</taxon>
        <taxon>Bacillati</taxon>
        <taxon>Bacillota</taxon>
        <taxon>Clostridia</taxon>
        <taxon>Eubacteriales</taxon>
        <taxon>Clostridiaceae</taxon>
        <taxon>Clostridium</taxon>
    </lineage>
</organism>
<dbReference type="GO" id="GO:0003677">
    <property type="term" value="F:DNA binding"/>
    <property type="evidence" value="ECO:0007669"/>
    <property type="project" value="UniProtKB-KW"/>
</dbReference>
<evidence type="ECO:0000259" key="2">
    <source>
        <dbReference type="PROSITE" id="PS50943"/>
    </source>
</evidence>
<dbReference type="SUPFAM" id="SSF47413">
    <property type="entry name" value="lambda repressor-like DNA-binding domains"/>
    <property type="match status" value="1"/>
</dbReference>
<dbReference type="CDD" id="cd00093">
    <property type="entry name" value="HTH_XRE"/>
    <property type="match status" value="1"/>
</dbReference>
<gene>
    <name evidence="3" type="ORF">HF849_06195</name>
</gene>
<dbReference type="Gene3D" id="1.10.260.40">
    <property type="entry name" value="lambda repressor-like DNA-binding domains"/>
    <property type="match status" value="1"/>
</dbReference>
<dbReference type="Pfam" id="PF01381">
    <property type="entry name" value="HTH_3"/>
    <property type="match status" value="1"/>
</dbReference>
<protein>
    <submittedName>
        <fullName evidence="3">Helix-turn-helix transcriptional regulator</fullName>
    </submittedName>
</protein>
<comment type="caution">
    <text evidence="3">The sequence shown here is derived from an EMBL/GenBank/DDBJ whole genome shotgun (WGS) entry which is preliminary data.</text>
</comment>
<dbReference type="AlphaFoldDB" id="A0A7X9XNK7"/>
<dbReference type="InterPro" id="IPR010982">
    <property type="entry name" value="Lambda_DNA-bd_dom_sf"/>
</dbReference>
<reference evidence="3 4" key="1">
    <citation type="submission" date="2020-04" db="EMBL/GenBank/DDBJ databases">
        <authorList>
            <person name="Hitch T.C.A."/>
            <person name="Wylensek D."/>
            <person name="Clavel T."/>
        </authorList>
    </citation>
    <scope>NUCLEOTIDE SEQUENCE [LARGE SCALE GENOMIC DNA]</scope>
    <source>
        <strain evidence="3 4">WB01_NA02</strain>
    </source>
</reference>
<dbReference type="InterPro" id="IPR001387">
    <property type="entry name" value="Cro/C1-type_HTH"/>
</dbReference>
<dbReference type="Proteomes" id="UP000587880">
    <property type="component" value="Unassembled WGS sequence"/>
</dbReference>
<dbReference type="PROSITE" id="PS50943">
    <property type="entry name" value="HTH_CROC1"/>
    <property type="match status" value="1"/>
</dbReference>
<evidence type="ECO:0000313" key="3">
    <source>
        <dbReference type="EMBL" id="NMF04353.1"/>
    </source>
</evidence>
<dbReference type="SMART" id="SM00530">
    <property type="entry name" value="HTH_XRE"/>
    <property type="match status" value="1"/>
</dbReference>
<proteinExistence type="predicted"/>
<evidence type="ECO:0000256" key="1">
    <source>
        <dbReference type="ARBA" id="ARBA00023125"/>
    </source>
</evidence>
<accession>A0A7X9XNK7</accession>
<dbReference type="PANTHER" id="PTHR46558:SF11">
    <property type="entry name" value="HTH-TYPE TRANSCRIPTIONAL REGULATOR XRE"/>
    <property type="match status" value="1"/>
</dbReference>
<name>A0A7X9XNK7_CLOBE</name>
<feature type="domain" description="HTH cro/C1-type" evidence="2">
    <location>
        <begin position="6"/>
        <end position="60"/>
    </location>
</feature>
<dbReference type="PANTHER" id="PTHR46558">
    <property type="entry name" value="TRACRIPTIONAL REGULATORY PROTEIN-RELATED-RELATED"/>
    <property type="match status" value="1"/>
</dbReference>
<sequence>MLGDKIKNLRKINKLTQQQLADTLEISRSAVGMVEKNLQGIGTEALIKLSEFFNVSYDFLLNNSEIEICPICRFEYCPLEKEDFEEHKIRHNNFLNFPDKDLFLSYSNREDLKEKSHKILKGANSTISEKADAAMKLYQCWFSRSIDSQNFDINHVPFNEYVAMILNWERSKEDLPEPVYNLLVKEYGIKEGLQENETYYHIDEYKLLSKPEKDIQKSLNQIVNILQNSKNELIFGGKPLDDLTRELLVQNLENSIRIANKTASKK</sequence>
<keyword evidence="1" id="KW-0238">DNA-binding</keyword>
<evidence type="ECO:0000313" key="4">
    <source>
        <dbReference type="Proteomes" id="UP000587880"/>
    </source>
</evidence>
<dbReference type="RefSeq" id="WP_168981419.1">
    <property type="nucleotide sequence ID" value="NZ_JABAGD010000008.1"/>
</dbReference>
<dbReference type="EMBL" id="JABAGD010000008">
    <property type="protein sequence ID" value="NMF04353.1"/>
    <property type="molecule type" value="Genomic_DNA"/>
</dbReference>